<sequence>MISKEENILFNAEKLFAEKGFDGTSIREISKEAQVNVSMISYYFGSKEKLFEKIFEYRMNESLSFAKDVLADQKMNEWEKLIAVINRYISRVKTLKTFYLIMQREQLTNKNEHIVKFLNESKMGFLEIYRQLIASGIQNKVFTKAPRLEFIHSTISGTIFSALNSLPIYKNFYKGDEEYENLYFEDLNNHIKNVLKYLLGYEENI</sequence>
<organism evidence="4 5">
    <name type="scientific">Kaistella chaponensis</name>
    <dbReference type="NCBI Taxonomy" id="713588"/>
    <lineage>
        <taxon>Bacteria</taxon>
        <taxon>Pseudomonadati</taxon>
        <taxon>Bacteroidota</taxon>
        <taxon>Flavobacteriia</taxon>
        <taxon>Flavobacteriales</taxon>
        <taxon>Weeksellaceae</taxon>
        <taxon>Chryseobacterium group</taxon>
        <taxon>Kaistella</taxon>
    </lineage>
</organism>
<dbReference type="SUPFAM" id="SSF48498">
    <property type="entry name" value="Tetracyclin repressor-like, C-terminal domain"/>
    <property type="match status" value="1"/>
</dbReference>
<dbReference type="SUPFAM" id="SSF46689">
    <property type="entry name" value="Homeodomain-like"/>
    <property type="match status" value="1"/>
</dbReference>
<dbReference type="PRINTS" id="PR00455">
    <property type="entry name" value="HTHTETR"/>
</dbReference>
<evidence type="ECO:0000313" key="4">
    <source>
        <dbReference type="EMBL" id="SIS91497.1"/>
    </source>
</evidence>
<dbReference type="PANTHER" id="PTHR43479:SF11">
    <property type="entry name" value="ACREF_ENVCD OPERON REPRESSOR-RELATED"/>
    <property type="match status" value="1"/>
</dbReference>
<protein>
    <submittedName>
        <fullName evidence="4">Transcriptional regulator, TetR family</fullName>
    </submittedName>
</protein>
<evidence type="ECO:0000313" key="5">
    <source>
        <dbReference type="Proteomes" id="UP000185839"/>
    </source>
</evidence>
<keyword evidence="5" id="KW-1185">Reference proteome</keyword>
<dbReference type="InterPro" id="IPR013570">
    <property type="entry name" value="Tscrpt_reg_YsiA_C"/>
</dbReference>
<dbReference type="RefSeq" id="WP_076387577.1">
    <property type="nucleotide sequence ID" value="NZ_FTOI01000011.1"/>
</dbReference>
<gene>
    <name evidence="4" type="ORF">SAMN05421789_1112</name>
</gene>
<dbReference type="OrthoDB" id="9789566at2"/>
<proteinExistence type="predicted"/>
<name>A0A1N7MZF7_9FLAO</name>
<dbReference type="EMBL" id="FTOI01000011">
    <property type="protein sequence ID" value="SIS91497.1"/>
    <property type="molecule type" value="Genomic_DNA"/>
</dbReference>
<dbReference type="PROSITE" id="PS50977">
    <property type="entry name" value="HTH_TETR_2"/>
    <property type="match status" value="1"/>
</dbReference>
<dbReference type="InterPro" id="IPR001647">
    <property type="entry name" value="HTH_TetR"/>
</dbReference>
<dbReference type="AlphaFoldDB" id="A0A1N7MZF7"/>
<evidence type="ECO:0000256" key="1">
    <source>
        <dbReference type="ARBA" id="ARBA00023125"/>
    </source>
</evidence>
<dbReference type="InterPro" id="IPR009057">
    <property type="entry name" value="Homeodomain-like_sf"/>
</dbReference>
<evidence type="ECO:0000256" key="2">
    <source>
        <dbReference type="PROSITE-ProRule" id="PRU00335"/>
    </source>
</evidence>
<dbReference type="GO" id="GO:0003677">
    <property type="term" value="F:DNA binding"/>
    <property type="evidence" value="ECO:0007669"/>
    <property type="project" value="UniProtKB-UniRule"/>
</dbReference>
<dbReference type="Pfam" id="PF08359">
    <property type="entry name" value="TetR_C_4"/>
    <property type="match status" value="1"/>
</dbReference>
<reference evidence="5" key="1">
    <citation type="submission" date="2017-01" db="EMBL/GenBank/DDBJ databases">
        <authorList>
            <person name="Varghese N."/>
            <person name="Submissions S."/>
        </authorList>
    </citation>
    <scope>NUCLEOTIDE SEQUENCE [LARGE SCALE GENOMIC DNA]</scope>
    <source>
        <strain evidence="5">DSM 23145</strain>
    </source>
</reference>
<dbReference type="PANTHER" id="PTHR43479">
    <property type="entry name" value="ACREF/ENVCD OPERON REPRESSOR-RELATED"/>
    <property type="match status" value="1"/>
</dbReference>
<dbReference type="Proteomes" id="UP000185839">
    <property type="component" value="Unassembled WGS sequence"/>
</dbReference>
<dbReference type="STRING" id="713588.SAMN05421789_1112"/>
<keyword evidence="1 2" id="KW-0238">DNA-binding</keyword>
<accession>A0A1N7MZF7</accession>
<dbReference type="InterPro" id="IPR050624">
    <property type="entry name" value="HTH-type_Tx_Regulator"/>
</dbReference>
<feature type="domain" description="HTH tetR-type" evidence="3">
    <location>
        <begin position="2"/>
        <end position="62"/>
    </location>
</feature>
<feature type="DNA-binding region" description="H-T-H motif" evidence="2">
    <location>
        <begin position="25"/>
        <end position="44"/>
    </location>
</feature>
<dbReference type="Pfam" id="PF00440">
    <property type="entry name" value="TetR_N"/>
    <property type="match status" value="1"/>
</dbReference>
<evidence type="ECO:0000259" key="3">
    <source>
        <dbReference type="PROSITE" id="PS50977"/>
    </source>
</evidence>
<dbReference type="Gene3D" id="1.10.357.10">
    <property type="entry name" value="Tetracycline Repressor, domain 2"/>
    <property type="match status" value="1"/>
</dbReference>
<dbReference type="InterPro" id="IPR036271">
    <property type="entry name" value="Tet_transcr_reg_TetR-rel_C_sf"/>
</dbReference>